<dbReference type="EC" id="2.1.1.198" evidence="6"/>
<dbReference type="PROSITE" id="PS01296">
    <property type="entry name" value="RSMI"/>
    <property type="match status" value="1"/>
</dbReference>
<feature type="domain" description="Tetrapyrrole methylase" evidence="7">
    <location>
        <begin position="18"/>
        <end position="216"/>
    </location>
</feature>
<keyword evidence="4 6" id="KW-0808">Transferase</keyword>
<dbReference type="EMBL" id="JBHSQV010000158">
    <property type="protein sequence ID" value="MFC5987293.1"/>
    <property type="molecule type" value="Genomic_DNA"/>
</dbReference>
<dbReference type="PANTHER" id="PTHR46111:SF1">
    <property type="entry name" value="RIBOSOMAL RNA SMALL SUBUNIT METHYLTRANSFERASE I"/>
    <property type="match status" value="1"/>
</dbReference>
<sequence>MNIQQSYKDTIHNEGSGKLYLVATPIGNLEDMTFRAVRMLKEVDVIAAEDTRQTRKLLNHYDIHTRLISYHEHNKQSSGKHIMERLESGEQVALVSDAGLPAISDPGFELVREAIENGHDVIPIPGANAALTGLIASGMDTSAFTFIGFPARDKKMLKLQLEHWGKWETTLMMYEAPHRVVKTLQMMLEIWGDRRIVLARELTKRHEEFLRGKISECIEHFIGNDPLGEFCMFIEGYERTAEDDQETSWWTSMSIQEHVSRYIQEGMPKKDAVKAAALDRGLPKREVYNECIDL</sequence>
<comment type="catalytic activity">
    <reaction evidence="6">
        <text>cytidine(1402) in 16S rRNA + S-adenosyl-L-methionine = 2'-O-methylcytidine(1402) in 16S rRNA + S-adenosyl-L-homocysteine + H(+)</text>
        <dbReference type="Rhea" id="RHEA:42924"/>
        <dbReference type="Rhea" id="RHEA-COMP:10285"/>
        <dbReference type="Rhea" id="RHEA-COMP:10286"/>
        <dbReference type="ChEBI" id="CHEBI:15378"/>
        <dbReference type="ChEBI" id="CHEBI:57856"/>
        <dbReference type="ChEBI" id="CHEBI:59789"/>
        <dbReference type="ChEBI" id="CHEBI:74495"/>
        <dbReference type="ChEBI" id="CHEBI:82748"/>
        <dbReference type="EC" id="2.1.1.198"/>
    </reaction>
</comment>
<dbReference type="RefSeq" id="WP_379894648.1">
    <property type="nucleotide sequence ID" value="NZ_CBCSCT010000047.1"/>
</dbReference>
<keyword evidence="5 6" id="KW-0949">S-adenosyl-L-methionine</keyword>
<organism evidence="8 9">
    <name type="scientific">Marinicrinis lubricantis</name>
    <dbReference type="NCBI Taxonomy" id="2086470"/>
    <lineage>
        <taxon>Bacteria</taxon>
        <taxon>Bacillati</taxon>
        <taxon>Bacillota</taxon>
        <taxon>Bacilli</taxon>
        <taxon>Bacillales</taxon>
        <taxon>Paenibacillaceae</taxon>
    </lineage>
</organism>
<evidence type="ECO:0000313" key="8">
    <source>
        <dbReference type="EMBL" id="MFC5987293.1"/>
    </source>
</evidence>
<dbReference type="Gene3D" id="3.40.1010.10">
    <property type="entry name" value="Cobalt-precorrin-4 Transmethylase, Domain 1"/>
    <property type="match status" value="1"/>
</dbReference>
<evidence type="ECO:0000256" key="2">
    <source>
        <dbReference type="ARBA" id="ARBA00022552"/>
    </source>
</evidence>
<dbReference type="InterPro" id="IPR014777">
    <property type="entry name" value="4pyrrole_Mease_sub1"/>
</dbReference>
<dbReference type="Pfam" id="PF00590">
    <property type="entry name" value="TP_methylase"/>
    <property type="match status" value="1"/>
</dbReference>
<dbReference type="SUPFAM" id="SSF53790">
    <property type="entry name" value="Tetrapyrrole methylase"/>
    <property type="match status" value="1"/>
</dbReference>
<keyword evidence="3 6" id="KW-0489">Methyltransferase</keyword>
<dbReference type="Gene3D" id="3.30.950.10">
    <property type="entry name" value="Methyltransferase, Cobalt-precorrin-4 Transmethylase, Domain 2"/>
    <property type="match status" value="1"/>
</dbReference>
<evidence type="ECO:0000259" key="7">
    <source>
        <dbReference type="Pfam" id="PF00590"/>
    </source>
</evidence>
<name>A0ABW1IQF8_9BACL</name>
<keyword evidence="9" id="KW-1185">Reference proteome</keyword>
<evidence type="ECO:0000313" key="9">
    <source>
        <dbReference type="Proteomes" id="UP001596250"/>
    </source>
</evidence>
<comment type="function">
    <text evidence="6">Catalyzes the 2'-O-methylation of the ribose of cytidine 1402 (C1402) in 16S rRNA.</text>
</comment>
<evidence type="ECO:0000256" key="6">
    <source>
        <dbReference type="HAMAP-Rule" id="MF_01877"/>
    </source>
</evidence>
<dbReference type="InterPro" id="IPR035996">
    <property type="entry name" value="4pyrrol_Methylase_sf"/>
</dbReference>
<gene>
    <name evidence="6 8" type="primary">rsmI</name>
    <name evidence="8" type="ORF">ACFPXP_12845</name>
</gene>
<keyword evidence="2 6" id="KW-0698">rRNA processing</keyword>
<evidence type="ECO:0000256" key="3">
    <source>
        <dbReference type="ARBA" id="ARBA00022603"/>
    </source>
</evidence>
<dbReference type="GO" id="GO:0008168">
    <property type="term" value="F:methyltransferase activity"/>
    <property type="evidence" value="ECO:0007669"/>
    <property type="project" value="UniProtKB-KW"/>
</dbReference>
<dbReference type="PANTHER" id="PTHR46111">
    <property type="entry name" value="RIBOSOMAL RNA SMALL SUBUNIT METHYLTRANSFERASE I"/>
    <property type="match status" value="1"/>
</dbReference>
<dbReference type="NCBIfam" id="TIGR00096">
    <property type="entry name" value="16S rRNA (cytidine(1402)-2'-O)-methyltransferase"/>
    <property type="match status" value="1"/>
</dbReference>
<evidence type="ECO:0000256" key="5">
    <source>
        <dbReference type="ARBA" id="ARBA00022691"/>
    </source>
</evidence>
<dbReference type="InterPro" id="IPR008189">
    <property type="entry name" value="rRNA_ssu_MeTfrase_I"/>
</dbReference>
<evidence type="ECO:0000256" key="4">
    <source>
        <dbReference type="ARBA" id="ARBA00022679"/>
    </source>
</evidence>
<evidence type="ECO:0000256" key="1">
    <source>
        <dbReference type="ARBA" id="ARBA00022490"/>
    </source>
</evidence>
<dbReference type="InterPro" id="IPR014776">
    <property type="entry name" value="4pyrrole_Mease_sub2"/>
</dbReference>
<dbReference type="GO" id="GO:0032259">
    <property type="term" value="P:methylation"/>
    <property type="evidence" value="ECO:0007669"/>
    <property type="project" value="UniProtKB-KW"/>
</dbReference>
<dbReference type="HAMAP" id="MF_01877">
    <property type="entry name" value="16SrRNA_methyltr_I"/>
    <property type="match status" value="1"/>
</dbReference>
<proteinExistence type="inferred from homology"/>
<keyword evidence="1 6" id="KW-0963">Cytoplasm</keyword>
<dbReference type="Proteomes" id="UP001596250">
    <property type="component" value="Unassembled WGS sequence"/>
</dbReference>
<reference evidence="9" key="1">
    <citation type="journal article" date="2019" name="Int. J. Syst. Evol. Microbiol.">
        <title>The Global Catalogue of Microorganisms (GCM) 10K type strain sequencing project: providing services to taxonomists for standard genome sequencing and annotation.</title>
        <authorList>
            <consortium name="The Broad Institute Genomics Platform"/>
            <consortium name="The Broad Institute Genome Sequencing Center for Infectious Disease"/>
            <person name="Wu L."/>
            <person name="Ma J."/>
        </authorList>
    </citation>
    <scope>NUCLEOTIDE SEQUENCE [LARGE SCALE GENOMIC DNA]</scope>
    <source>
        <strain evidence="9">CCM 8749</strain>
    </source>
</reference>
<accession>A0ABW1IQF8</accession>
<dbReference type="InterPro" id="IPR000878">
    <property type="entry name" value="4pyrrol_Mease"/>
</dbReference>
<protein>
    <recommendedName>
        <fullName evidence="6">Ribosomal RNA small subunit methyltransferase I</fullName>
        <ecNumber evidence="6">2.1.1.198</ecNumber>
    </recommendedName>
    <alternativeName>
        <fullName evidence="6">16S rRNA 2'-O-ribose C1402 methyltransferase</fullName>
    </alternativeName>
    <alternativeName>
        <fullName evidence="6">rRNA (cytidine-2'-O-)-methyltransferase RsmI</fullName>
    </alternativeName>
</protein>
<dbReference type="InterPro" id="IPR018063">
    <property type="entry name" value="SAM_MeTrfase_RsmI_CS"/>
</dbReference>
<dbReference type="CDD" id="cd11648">
    <property type="entry name" value="RsmI"/>
    <property type="match status" value="1"/>
</dbReference>
<dbReference type="PIRSF" id="PIRSF005917">
    <property type="entry name" value="MTase_YraL"/>
    <property type="match status" value="1"/>
</dbReference>
<comment type="similarity">
    <text evidence="6">Belongs to the methyltransferase superfamily. RsmI family.</text>
</comment>
<comment type="caution">
    <text evidence="8">The sequence shown here is derived from an EMBL/GenBank/DDBJ whole genome shotgun (WGS) entry which is preliminary data.</text>
</comment>
<comment type="subcellular location">
    <subcellularLocation>
        <location evidence="6">Cytoplasm</location>
    </subcellularLocation>
</comment>